<gene>
    <name evidence="1" type="ORF">J2S08_003185</name>
</gene>
<name>A0ABT9WVH3_9BACI</name>
<organism evidence="1 2">
    <name type="scientific">Bacillus chungangensis</name>
    <dbReference type="NCBI Taxonomy" id="587633"/>
    <lineage>
        <taxon>Bacteria</taxon>
        <taxon>Bacillati</taxon>
        <taxon>Bacillota</taxon>
        <taxon>Bacilli</taxon>
        <taxon>Bacillales</taxon>
        <taxon>Bacillaceae</taxon>
        <taxon>Bacillus</taxon>
    </lineage>
</organism>
<dbReference type="Proteomes" id="UP001223586">
    <property type="component" value="Unassembled WGS sequence"/>
</dbReference>
<dbReference type="EMBL" id="JAUSTT010000021">
    <property type="protein sequence ID" value="MDQ0177306.1"/>
    <property type="molecule type" value="Genomic_DNA"/>
</dbReference>
<reference evidence="1 2" key="1">
    <citation type="submission" date="2023-07" db="EMBL/GenBank/DDBJ databases">
        <title>Genomic Encyclopedia of Type Strains, Phase IV (KMG-IV): sequencing the most valuable type-strain genomes for metagenomic binning, comparative biology and taxonomic classification.</title>
        <authorList>
            <person name="Goeker M."/>
        </authorList>
    </citation>
    <scope>NUCLEOTIDE SEQUENCE [LARGE SCALE GENOMIC DNA]</scope>
    <source>
        <strain evidence="1 2">DSM 23837</strain>
    </source>
</reference>
<protein>
    <recommendedName>
        <fullName evidence="3">GNAT family acetyltransferase</fullName>
    </recommendedName>
</protein>
<sequence>MEDIKFFELEIPEETEECHQLINTKYNAFAYVLWAPQSDPFCADKSELKG</sequence>
<evidence type="ECO:0000313" key="1">
    <source>
        <dbReference type="EMBL" id="MDQ0177306.1"/>
    </source>
</evidence>
<accession>A0ABT9WVH3</accession>
<comment type="caution">
    <text evidence="1">The sequence shown here is derived from an EMBL/GenBank/DDBJ whole genome shotgun (WGS) entry which is preliminary data.</text>
</comment>
<evidence type="ECO:0000313" key="2">
    <source>
        <dbReference type="Proteomes" id="UP001223586"/>
    </source>
</evidence>
<keyword evidence="2" id="KW-1185">Reference proteome</keyword>
<evidence type="ECO:0008006" key="3">
    <source>
        <dbReference type="Google" id="ProtNLM"/>
    </source>
</evidence>
<dbReference type="RefSeq" id="WP_307231185.1">
    <property type="nucleotide sequence ID" value="NZ_JAUSTT010000021.1"/>
</dbReference>
<proteinExistence type="predicted"/>